<dbReference type="EMBL" id="CP040817">
    <property type="protein sequence ID" value="QYM93159.1"/>
    <property type="molecule type" value="Genomic_DNA"/>
</dbReference>
<accession>A0ABX8VZ03</accession>
<dbReference type="Proteomes" id="UP000824976">
    <property type="component" value="Chromosome"/>
</dbReference>
<evidence type="ECO:0000313" key="1">
    <source>
        <dbReference type="EMBL" id="QYM93159.1"/>
    </source>
</evidence>
<keyword evidence="2" id="KW-1185">Reference proteome</keyword>
<sequence length="134" mass="15913">MMTVREVFDNFSNYKEVYVNGYIIYHSDGNLILIDKDYGSDYLKSPFLKIENHGLSDNLENNVSLYGGGSSRLFHYAKIKGVLFLDEMEKPYLKVRELFVEDNGLWRLIDLSRHYEPRNREEINWHDIFKEDGH</sequence>
<evidence type="ECO:0000313" key="2">
    <source>
        <dbReference type="Proteomes" id="UP000824976"/>
    </source>
</evidence>
<reference evidence="1 2" key="1">
    <citation type="submission" date="2019-06" db="EMBL/GenBank/DDBJ databases">
        <title>Complete genome of Dickeya zeae PL65.</title>
        <authorList>
            <person name="Boluk G."/>
            <person name="Arif M."/>
        </authorList>
    </citation>
    <scope>NUCLEOTIDE SEQUENCE [LARGE SCALE GENOMIC DNA]</scope>
    <source>
        <strain evidence="1 2">PL65</strain>
    </source>
</reference>
<protein>
    <submittedName>
        <fullName evidence="1">Uncharacterized protein</fullName>
    </submittedName>
</protein>
<name>A0ABX8VZ03_9GAMM</name>
<proteinExistence type="predicted"/>
<gene>
    <name evidence="1" type="ORF">FGI21_15460</name>
</gene>
<organism evidence="1 2">
    <name type="scientific">Dickeya zeae</name>
    <dbReference type="NCBI Taxonomy" id="204042"/>
    <lineage>
        <taxon>Bacteria</taxon>
        <taxon>Pseudomonadati</taxon>
        <taxon>Pseudomonadota</taxon>
        <taxon>Gammaproteobacteria</taxon>
        <taxon>Enterobacterales</taxon>
        <taxon>Pectobacteriaceae</taxon>
        <taxon>Dickeya</taxon>
    </lineage>
</organism>
<dbReference type="RefSeq" id="WP_220177139.1">
    <property type="nucleotide sequence ID" value="NZ_CP040817.1"/>
</dbReference>